<keyword evidence="2" id="KW-1003">Cell membrane</keyword>
<feature type="domain" description="Threonine/Serine exporter ThrE" evidence="9">
    <location>
        <begin position="41"/>
        <end position="179"/>
    </location>
</feature>
<dbReference type="RefSeq" id="WP_023927833.1">
    <property type="nucleotide sequence ID" value="NZ_KI669454.1"/>
</dbReference>
<feature type="transmembrane region" description="Helical" evidence="8">
    <location>
        <begin position="113"/>
        <end position="131"/>
    </location>
</feature>
<feature type="transmembrane region" description="Helical" evidence="8">
    <location>
        <begin position="37"/>
        <end position="55"/>
    </location>
</feature>
<dbReference type="Pfam" id="PF12821">
    <property type="entry name" value="ThrE_2"/>
    <property type="match status" value="1"/>
</dbReference>
<dbReference type="PANTHER" id="PTHR34390:SF1">
    <property type="entry name" value="SUCCINATE TRANSPORTER SUBUNIT YJJB-RELATED"/>
    <property type="match status" value="1"/>
</dbReference>
<dbReference type="STRING" id="1357400.HMPREF2086_01107"/>
<organism evidence="10 11">
    <name type="scientific">Helicobacter macacae MIT 99-5501</name>
    <dbReference type="NCBI Taxonomy" id="1357400"/>
    <lineage>
        <taxon>Bacteria</taxon>
        <taxon>Pseudomonadati</taxon>
        <taxon>Campylobacterota</taxon>
        <taxon>Epsilonproteobacteria</taxon>
        <taxon>Campylobacterales</taxon>
        <taxon>Helicobacteraceae</taxon>
        <taxon>Helicobacter</taxon>
    </lineage>
</organism>
<gene>
    <name evidence="10" type="ORF">HMPREF2086_01107</name>
</gene>
<dbReference type="AlphaFoldDB" id="V8C7B8"/>
<evidence type="ECO:0000256" key="2">
    <source>
        <dbReference type="ARBA" id="ARBA00022475"/>
    </source>
</evidence>
<dbReference type="PANTHER" id="PTHR34390">
    <property type="entry name" value="UPF0442 PROTEIN YJJB-RELATED"/>
    <property type="match status" value="1"/>
</dbReference>
<dbReference type="Proteomes" id="UP000018731">
    <property type="component" value="Unassembled WGS sequence"/>
</dbReference>
<dbReference type="OrthoDB" id="9810047at2"/>
<dbReference type="InterPro" id="IPR050539">
    <property type="entry name" value="ThrE_Dicarb/AminoAcid_Exp"/>
</dbReference>
<dbReference type="PATRIC" id="fig|1357400.3.peg.1504"/>
<dbReference type="EMBL" id="AZJI01000005">
    <property type="protein sequence ID" value="ETD23308.1"/>
    <property type="molecule type" value="Genomic_DNA"/>
</dbReference>
<dbReference type="HOGENOM" id="CLU_117642_1_1_7"/>
<evidence type="ECO:0000259" key="9">
    <source>
        <dbReference type="Pfam" id="PF12821"/>
    </source>
</evidence>
<comment type="subcellular location">
    <subcellularLocation>
        <location evidence="1">Cell membrane</location>
        <topology evidence="1">Multi-pass membrane protein</topology>
    </subcellularLocation>
</comment>
<evidence type="ECO:0000313" key="10">
    <source>
        <dbReference type="EMBL" id="ETD23308.1"/>
    </source>
</evidence>
<feature type="transmembrane region" description="Helical" evidence="8">
    <location>
        <begin position="160"/>
        <end position="182"/>
    </location>
</feature>
<name>V8C7B8_9HELI</name>
<dbReference type="GO" id="GO:0005886">
    <property type="term" value="C:plasma membrane"/>
    <property type="evidence" value="ECO:0007669"/>
    <property type="project" value="UniProtKB-SubCell"/>
</dbReference>
<dbReference type="eggNOG" id="COG3610">
    <property type="taxonomic scope" value="Bacteria"/>
</dbReference>
<evidence type="ECO:0000313" key="11">
    <source>
        <dbReference type="Proteomes" id="UP000018731"/>
    </source>
</evidence>
<accession>V8C7B8</accession>
<evidence type="ECO:0000256" key="8">
    <source>
        <dbReference type="SAM" id="Phobius"/>
    </source>
</evidence>
<reference evidence="10 11" key="1">
    <citation type="journal article" date="2014" name="Genome Announc.">
        <title>Draft genome sequences of six enterohepatic helicobacter species isolated from humans and one from rhesus macaques.</title>
        <authorList>
            <person name="Shen Z."/>
            <person name="Sheh A."/>
            <person name="Young S.K."/>
            <person name="Abouelliel A."/>
            <person name="Ward D.V."/>
            <person name="Earl A.M."/>
            <person name="Fox J.G."/>
        </authorList>
    </citation>
    <scope>NUCLEOTIDE SEQUENCE [LARGE SCALE GENOMIC DNA]</scope>
    <source>
        <strain evidence="10 11">MIT 99-5501</strain>
    </source>
</reference>
<proteinExistence type="inferred from homology"/>
<dbReference type="GO" id="GO:0015744">
    <property type="term" value="P:succinate transport"/>
    <property type="evidence" value="ECO:0007669"/>
    <property type="project" value="TreeGrafter"/>
</dbReference>
<feature type="transmembrane region" description="Helical" evidence="8">
    <location>
        <begin position="85"/>
        <end position="106"/>
    </location>
</feature>
<comment type="similarity">
    <text evidence="7">Belongs to the ThrE exporter (TC 2.A.79) family.</text>
</comment>
<evidence type="ECO:0000256" key="5">
    <source>
        <dbReference type="ARBA" id="ARBA00022989"/>
    </source>
</evidence>
<keyword evidence="5 8" id="KW-1133">Transmembrane helix</keyword>
<keyword evidence="4 8" id="KW-0812">Transmembrane</keyword>
<evidence type="ECO:0000256" key="4">
    <source>
        <dbReference type="ARBA" id="ARBA00022692"/>
    </source>
</evidence>
<evidence type="ECO:0000256" key="7">
    <source>
        <dbReference type="ARBA" id="ARBA00034125"/>
    </source>
</evidence>
<sequence>MFDFNLHSDIASFWAQHTGVLAILHTEILQGSFMQSIIGHFICAFLAGFGFTYGLNPPLKTLVWSGIFASIGHISRSSLMESGALSFSGASFVASLFIGLLGTFVAKRLKAPIEVVIFPALLPMFPGKYGYQSIISLLDFIEHRDDATRLEYLLSFFDNFMIMFSVSLSLVAGVLVVLSIFYEQSFMMTRGIKRLKIREH</sequence>
<keyword evidence="3" id="KW-0997">Cell inner membrane</keyword>
<keyword evidence="11" id="KW-1185">Reference proteome</keyword>
<evidence type="ECO:0000256" key="3">
    <source>
        <dbReference type="ARBA" id="ARBA00022519"/>
    </source>
</evidence>
<comment type="caution">
    <text evidence="10">The sequence shown here is derived from an EMBL/GenBank/DDBJ whole genome shotgun (WGS) entry which is preliminary data.</text>
</comment>
<protein>
    <recommendedName>
        <fullName evidence="9">Threonine/Serine exporter ThrE domain-containing protein</fullName>
    </recommendedName>
</protein>
<evidence type="ECO:0000256" key="1">
    <source>
        <dbReference type="ARBA" id="ARBA00004651"/>
    </source>
</evidence>
<evidence type="ECO:0000256" key="6">
    <source>
        <dbReference type="ARBA" id="ARBA00023136"/>
    </source>
</evidence>
<dbReference type="InterPro" id="IPR024528">
    <property type="entry name" value="ThrE_2"/>
</dbReference>
<keyword evidence="6 8" id="KW-0472">Membrane</keyword>